<dbReference type="Proteomes" id="UP000663829">
    <property type="component" value="Unassembled WGS sequence"/>
</dbReference>
<keyword evidence="1" id="KW-0175">Coiled coil</keyword>
<dbReference type="EMBL" id="CAJNOK010001732">
    <property type="protein sequence ID" value="CAF0827361.1"/>
    <property type="molecule type" value="Genomic_DNA"/>
</dbReference>
<dbReference type="PANTHER" id="PTHR18911">
    <property type="entry name" value="CTCL TUMOR ANTIGEN HD-CL-01"/>
    <property type="match status" value="1"/>
</dbReference>
<feature type="coiled-coil region" evidence="1">
    <location>
        <begin position="492"/>
        <end position="519"/>
    </location>
</feature>
<reference evidence="4" key="1">
    <citation type="submission" date="2021-02" db="EMBL/GenBank/DDBJ databases">
        <authorList>
            <person name="Nowell W R."/>
        </authorList>
    </citation>
    <scope>NUCLEOTIDE SEQUENCE</scope>
</reference>
<feature type="coiled-coil region" evidence="1">
    <location>
        <begin position="285"/>
        <end position="333"/>
    </location>
</feature>
<dbReference type="EMBL" id="CAJNOQ010003179">
    <property type="protein sequence ID" value="CAF0999324.1"/>
    <property type="molecule type" value="Genomic_DNA"/>
</dbReference>
<evidence type="ECO:0000313" key="4">
    <source>
        <dbReference type="EMBL" id="CAF0999324.1"/>
    </source>
</evidence>
<feature type="coiled-coil region" evidence="1">
    <location>
        <begin position="376"/>
        <end position="466"/>
    </location>
</feature>
<accession>A0A814GPP8</accession>
<sequence length="736" mass="86213">MTTEQINGECSPLEEHTNDEAIVENNEQYLGDTINGNNIKVSSDTIEESIIIPETSSDNNNSLSNQLHKYQTEIDRLNSSILSQTNEIDQLNSKLILQDQTYQQFVSKLKDDYHKEKQVQVVRYAQSEKRTLDLEKRCEQLTQKQTELQRDKDVLQQKLQESKSLNVRIQQAYDLKLSEISQLKKELDKLKETSQSVDQTLKLTLAHLKQETQKLREQKDLNEQIKRELNEEKETNEQLRKQYKEPSESQQQTVIQSLTSLSSNELQLSDNDIIDDTKKQQLDPYQILELKLDEKSEQCDQLTSDQNQLKVKITNLIEENLLLQSKIKLLEDDKLSLENVRETDILNTRKEKESNQKLYDNLLKLHEQDCVELTRLKMIEEDYIELKDDYEQYRNKKSELLEFTQKLTELNSVIQSDYEQLNSKYQSIEKQYKHINQLYKEQQMKKNELENELRTVKQDYDNSKLKYVELLHKYDICIKQYEDEKIENQSLRKKHQINNKDLIKQIQQLQKKSNDFSQSPTVINSRQNLLVRKENDDGGSSLGSRTSSSCSLNDQSSSINTTTIQDQITNEQQNNDSEEIVVNVFDIDRQKLIDKLLKQQKLLVRRNEKIEFLNDHIFVLTQDLQNKRKIIQAYAINEDISMYSLNTADNMKQELISKKNTSNSLMATLYTHATNPFHLLNGSGHKTSKQSEMTVETSDDIINRLQAALEETLLKNITLKENIDTLTKEIEQLNKS</sequence>
<evidence type="ECO:0000256" key="2">
    <source>
        <dbReference type="SAM" id="MobiDB-lite"/>
    </source>
</evidence>
<dbReference type="OrthoDB" id="5583482at2759"/>
<proteinExistence type="predicted"/>
<feature type="region of interest" description="Disordered" evidence="2">
    <location>
        <begin position="527"/>
        <end position="557"/>
    </location>
</feature>
<dbReference type="GO" id="GO:0099518">
    <property type="term" value="P:vesicle cytoskeletal trafficking"/>
    <property type="evidence" value="ECO:0007669"/>
    <property type="project" value="TreeGrafter"/>
</dbReference>
<evidence type="ECO:0000313" key="5">
    <source>
        <dbReference type="EMBL" id="CAF3611825.1"/>
    </source>
</evidence>
<organism evidence="4 7">
    <name type="scientific">Didymodactylos carnosus</name>
    <dbReference type="NCBI Taxonomy" id="1234261"/>
    <lineage>
        <taxon>Eukaryota</taxon>
        <taxon>Metazoa</taxon>
        <taxon>Spiralia</taxon>
        <taxon>Gnathifera</taxon>
        <taxon>Rotifera</taxon>
        <taxon>Eurotatoria</taxon>
        <taxon>Bdelloidea</taxon>
        <taxon>Philodinida</taxon>
        <taxon>Philodinidae</taxon>
        <taxon>Didymodactylos</taxon>
    </lineage>
</organism>
<evidence type="ECO:0000256" key="1">
    <source>
        <dbReference type="SAM" id="Coils"/>
    </source>
</evidence>
<dbReference type="Proteomes" id="UP000677228">
    <property type="component" value="Unassembled WGS sequence"/>
</dbReference>
<evidence type="ECO:0000313" key="6">
    <source>
        <dbReference type="EMBL" id="CAF3770792.1"/>
    </source>
</evidence>
<feature type="coiled-coil region" evidence="1">
    <location>
        <begin position="124"/>
        <end position="245"/>
    </location>
</feature>
<dbReference type="GO" id="GO:0031267">
    <property type="term" value="F:small GTPase binding"/>
    <property type="evidence" value="ECO:0007669"/>
    <property type="project" value="TreeGrafter"/>
</dbReference>
<evidence type="ECO:0000313" key="3">
    <source>
        <dbReference type="EMBL" id="CAF0827361.1"/>
    </source>
</evidence>
<dbReference type="Proteomes" id="UP000682733">
    <property type="component" value="Unassembled WGS sequence"/>
</dbReference>
<comment type="caution">
    <text evidence="4">The sequence shown here is derived from an EMBL/GenBank/DDBJ whole genome shotgun (WGS) entry which is preliminary data.</text>
</comment>
<keyword evidence="7" id="KW-1185">Reference proteome</keyword>
<dbReference type="EMBL" id="CAJOBC010003179">
    <property type="protein sequence ID" value="CAF3770792.1"/>
    <property type="molecule type" value="Genomic_DNA"/>
</dbReference>
<feature type="coiled-coil region" evidence="1">
    <location>
        <begin position="60"/>
        <end position="94"/>
    </location>
</feature>
<name>A0A814GPP8_9BILA</name>
<dbReference type="EMBL" id="CAJOBA010001732">
    <property type="protein sequence ID" value="CAF3611825.1"/>
    <property type="molecule type" value="Genomic_DNA"/>
</dbReference>
<dbReference type="Proteomes" id="UP000681722">
    <property type="component" value="Unassembled WGS sequence"/>
</dbReference>
<dbReference type="PANTHER" id="PTHR18911:SF5">
    <property type="entry name" value="COILED-COIL DOMAIN-CONTAINING PROTEIN 186"/>
    <property type="match status" value="1"/>
</dbReference>
<dbReference type="AlphaFoldDB" id="A0A814GPP8"/>
<protein>
    <submittedName>
        <fullName evidence="4">Uncharacterized protein</fullName>
    </submittedName>
</protein>
<feature type="compositionally biased region" description="Low complexity" evidence="2">
    <location>
        <begin position="538"/>
        <end position="557"/>
    </location>
</feature>
<dbReference type="InterPro" id="IPR038830">
    <property type="entry name" value="CCDC186"/>
</dbReference>
<evidence type="ECO:0000313" key="7">
    <source>
        <dbReference type="Proteomes" id="UP000663829"/>
    </source>
</evidence>
<feature type="coiled-coil region" evidence="1">
    <location>
        <begin position="702"/>
        <end position="736"/>
    </location>
</feature>
<dbReference type="GO" id="GO:0005802">
    <property type="term" value="C:trans-Golgi network"/>
    <property type="evidence" value="ECO:0007669"/>
    <property type="project" value="TreeGrafter"/>
</dbReference>
<gene>
    <name evidence="4" type="ORF">GPM918_LOCUS13669</name>
    <name evidence="3" type="ORF">OVA965_LOCUS5965</name>
    <name evidence="6" type="ORF">SRO942_LOCUS13669</name>
    <name evidence="5" type="ORF">TMI583_LOCUS5961</name>
</gene>